<evidence type="ECO:0000313" key="1">
    <source>
        <dbReference type="EMBL" id="KLO03853.1"/>
    </source>
</evidence>
<name>A0A0H2R2Z9_9AGAM</name>
<reference evidence="1 2" key="1">
    <citation type="submission" date="2015-04" db="EMBL/GenBank/DDBJ databases">
        <title>Complete genome sequence of Schizopora paradoxa KUC8140, a cosmopolitan wood degrader in East Asia.</title>
        <authorList>
            <consortium name="DOE Joint Genome Institute"/>
            <person name="Min B."/>
            <person name="Park H."/>
            <person name="Jang Y."/>
            <person name="Kim J.-J."/>
            <person name="Kim K.H."/>
            <person name="Pangilinan J."/>
            <person name="Lipzen A."/>
            <person name="Riley R."/>
            <person name="Grigoriev I.V."/>
            <person name="Spatafora J.W."/>
            <person name="Choi I.-G."/>
        </authorList>
    </citation>
    <scope>NUCLEOTIDE SEQUENCE [LARGE SCALE GENOMIC DNA]</scope>
    <source>
        <strain evidence="1 2">KUC8140</strain>
    </source>
</reference>
<dbReference type="AlphaFoldDB" id="A0A0H2R2Z9"/>
<feature type="non-terminal residue" evidence="1">
    <location>
        <position position="85"/>
    </location>
</feature>
<proteinExistence type="predicted"/>
<organism evidence="1 2">
    <name type="scientific">Schizopora paradoxa</name>
    <dbReference type="NCBI Taxonomy" id="27342"/>
    <lineage>
        <taxon>Eukaryota</taxon>
        <taxon>Fungi</taxon>
        <taxon>Dikarya</taxon>
        <taxon>Basidiomycota</taxon>
        <taxon>Agaricomycotina</taxon>
        <taxon>Agaricomycetes</taxon>
        <taxon>Hymenochaetales</taxon>
        <taxon>Schizoporaceae</taxon>
        <taxon>Schizopora</taxon>
    </lineage>
</organism>
<protein>
    <submittedName>
        <fullName evidence="1">Uncharacterized protein</fullName>
    </submittedName>
</protein>
<evidence type="ECO:0000313" key="2">
    <source>
        <dbReference type="Proteomes" id="UP000053477"/>
    </source>
</evidence>
<dbReference type="EMBL" id="KQ086950">
    <property type="protein sequence ID" value="KLO03853.1"/>
    <property type="molecule type" value="Genomic_DNA"/>
</dbReference>
<dbReference type="Proteomes" id="UP000053477">
    <property type="component" value="Unassembled WGS sequence"/>
</dbReference>
<keyword evidence="2" id="KW-1185">Reference proteome</keyword>
<accession>A0A0H2R2Z9</accession>
<sequence length="85" mass="9837">MPPYQGSSNIFRVTADHKYHSVKAQFPLRVQAGIVLRDRSSVKIKEYPMRLSERRAQPTDVLLDHRLEDKLYITKVEEGRNGALD</sequence>
<dbReference type="InParanoid" id="A0A0H2R2Z9"/>
<gene>
    <name evidence="1" type="ORF">SCHPADRAFT_911960</name>
</gene>